<dbReference type="PROSITE" id="PS00156">
    <property type="entry name" value="OMPDECASE"/>
    <property type="match status" value="1"/>
</dbReference>
<feature type="domain" description="Orotidine 5'-phosphate decarboxylase" evidence="11">
    <location>
        <begin position="4"/>
        <end position="222"/>
    </location>
</feature>
<dbReference type="PANTHER" id="PTHR32119:SF2">
    <property type="entry name" value="OROTIDINE 5'-PHOSPHATE DECARBOXYLASE"/>
    <property type="match status" value="1"/>
</dbReference>
<dbReference type="RefSeq" id="WP_072333996.1">
    <property type="nucleotide sequence ID" value="NZ_CALJDE010000075.1"/>
</dbReference>
<evidence type="ECO:0000313" key="12">
    <source>
        <dbReference type="EMBL" id="SFV72920.1"/>
    </source>
</evidence>
<evidence type="ECO:0000256" key="9">
    <source>
        <dbReference type="PIRSR" id="PIRSR614732-2"/>
    </source>
</evidence>
<dbReference type="Proteomes" id="UP000186323">
    <property type="component" value="Chromosome I"/>
</dbReference>
<feature type="binding site" evidence="7 9">
    <location>
        <position position="206"/>
    </location>
    <ligand>
        <name>substrate</name>
    </ligand>
</feature>
<dbReference type="GO" id="GO:0044205">
    <property type="term" value="P:'de novo' UMP biosynthetic process"/>
    <property type="evidence" value="ECO:0007669"/>
    <property type="project" value="UniProtKB-UniRule"/>
</dbReference>
<dbReference type="InterPro" id="IPR013785">
    <property type="entry name" value="Aldolase_TIM"/>
</dbReference>
<evidence type="ECO:0000256" key="6">
    <source>
        <dbReference type="ARBA" id="ARBA00049157"/>
    </source>
</evidence>
<evidence type="ECO:0000313" key="13">
    <source>
        <dbReference type="Proteomes" id="UP000186323"/>
    </source>
</evidence>
<dbReference type="GO" id="GO:0006207">
    <property type="term" value="P:'de novo' pyrimidine nucleobase biosynthetic process"/>
    <property type="evidence" value="ECO:0007669"/>
    <property type="project" value="InterPro"/>
</dbReference>
<reference evidence="13" key="1">
    <citation type="submission" date="2016-10" db="EMBL/GenBank/DDBJ databases">
        <authorList>
            <person name="Wegmann U."/>
        </authorList>
    </citation>
    <scope>NUCLEOTIDE SEQUENCE [LARGE SCALE GENOMIC DNA]</scope>
</reference>
<dbReference type="InterPro" id="IPR014732">
    <property type="entry name" value="OMPdecase"/>
</dbReference>
<dbReference type="NCBIfam" id="TIGR01740">
    <property type="entry name" value="pyrF"/>
    <property type="match status" value="1"/>
</dbReference>
<dbReference type="UniPathway" id="UPA00070">
    <property type="reaction ID" value="UER00120"/>
</dbReference>
<organism evidence="12 13">
    <name type="scientific">Desulfovibrio piger</name>
    <dbReference type="NCBI Taxonomy" id="901"/>
    <lineage>
        <taxon>Bacteria</taxon>
        <taxon>Pseudomonadati</taxon>
        <taxon>Thermodesulfobacteriota</taxon>
        <taxon>Desulfovibrionia</taxon>
        <taxon>Desulfovibrionales</taxon>
        <taxon>Desulfovibrionaceae</taxon>
        <taxon>Desulfovibrio</taxon>
    </lineage>
</organism>
<dbReference type="Gene3D" id="3.20.20.70">
    <property type="entry name" value="Aldolase class I"/>
    <property type="match status" value="1"/>
</dbReference>
<feature type="active site" description="For OMPdecase activity" evidence="8">
    <location>
        <position position="59"/>
    </location>
</feature>
<feature type="binding site" evidence="7 9">
    <location>
        <position position="186"/>
    </location>
    <ligand>
        <name>substrate</name>
    </ligand>
</feature>
<feature type="active site" description="Proton donor" evidence="7">
    <location>
        <position position="61"/>
    </location>
</feature>
<dbReference type="Pfam" id="PF00215">
    <property type="entry name" value="OMPdecase"/>
    <property type="match status" value="1"/>
</dbReference>
<evidence type="ECO:0000256" key="1">
    <source>
        <dbReference type="ARBA" id="ARBA00002356"/>
    </source>
</evidence>
<feature type="binding site" evidence="7 9">
    <location>
        <position position="32"/>
    </location>
    <ligand>
        <name>substrate</name>
    </ligand>
</feature>
<evidence type="ECO:0000256" key="3">
    <source>
        <dbReference type="ARBA" id="ARBA00022793"/>
    </source>
</evidence>
<keyword evidence="13" id="KW-1185">Reference proteome</keyword>
<dbReference type="CDD" id="cd04725">
    <property type="entry name" value="OMP_decarboxylase_like"/>
    <property type="match status" value="1"/>
</dbReference>
<comment type="similarity">
    <text evidence="7">Belongs to the OMP decarboxylase family. Type 1 subfamily.</text>
</comment>
<keyword evidence="3 7" id="KW-0210">Decarboxylase</keyword>
<protein>
    <recommendedName>
        <fullName evidence="7">Orotidine 5'-phosphate decarboxylase</fullName>
        <ecNumber evidence="7">4.1.1.23</ecNumber>
    </recommendedName>
    <alternativeName>
        <fullName evidence="7">OMP decarboxylase</fullName>
        <shortName evidence="7">OMPDCase</shortName>
        <shortName evidence="7">OMPdecase</shortName>
    </alternativeName>
</protein>
<comment type="pathway">
    <text evidence="2 7 10">Pyrimidine metabolism; UMP biosynthesis via de novo pathway; UMP from orotate: step 2/2.</text>
</comment>
<feature type="binding site" evidence="7 9">
    <location>
        <position position="119"/>
    </location>
    <ligand>
        <name>substrate</name>
    </ligand>
</feature>
<dbReference type="InterPro" id="IPR011060">
    <property type="entry name" value="RibuloseP-bd_barrel"/>
</dbReference>
<dbReference type="InterPro" id="IPR001754">
    <property type="entry name" value="OMPdeCOase_dom"/>
</dbReference>
<evidence type="ECO:0000256" key="4">
    <source>
        <dbReference type="ARBA" id="ARBA00022975"/>
    </source>
</evidence>
<keyword evidence="4 7" id="KW-0665">Pyrimidine biosynthesis</keyword>
<comment type="subunit">
    <text evidence="7">Homodimer.</text>
</comment>
<sequence>MAAQLIVALDLPRKEDALVLARELQGAVPWCKVGMELFTLAGPDIIRELHDLGFHVFLDMKFYDIPHTVAQAVKAAAAAGAELLTLHCQGGERMCSEARIAADSYGSKAPRLFGVTALTSFGPGEMPGISADPSDFALELAGKARGWGLDGVVCSGHEAARIKASCQGLRCLCPGIRPAGADTDDQQRIMTPARAVQAGADFLVVGRPILKAPSPAGAARAIQAEMQAAV</sequence>
<dbReference type="OrthoDB" id="9806203at2"/>
<dbReference type="GO" id="GO:0004590">
    <property type="term" value="F:orotidine-5'-phosphate decarboxylase activity"/>
    <property type="evidence" value="ECO:0007669"/>
    <property type="project" value="UniProtKB-UniRule"/>
</dbReference>
<evidence type="ECO:0000259" key="11">
    <source>
        <dbReference type="SMART" id="SM00934"/>
    </source>
</evidence>
<dbReference type="NCBIfam" id="NF001273">
    <property type="entry name" value="PRK00230.1"/>
    <property type="match status" value="1"/>
</dbReference>
<feature type="binding site" evidence="7 9">
    <location>
        <position position="177"/>
    </location>
    <ligand>
        <name>substrate</name>
    </ligand>
</feature>
<evidence type="ECO:0000256" key="5">
    <source>
        <dbReference type="ARBA" id="ARBA00023239"/>
    </source>
</evidence>
<feature type="binding site" evidence="7 9">
    <location>
        <position position="10"/>
    </location>
    <ligand>
        <name>substrate</name>
    </ligand>
</feature>
<proteinExistence type="inferred from homology"/>
<evidence type="ECO:0000256" key="2">
    <source>
        <dbReference type="ARBA" id="ARBA00004861"/>
    </source>
</evidence>
<evidence type="ECO:0000256" key="8">
    <source>
        <dbReference type="PIRSR" id="PIRSR614732-1"/>
    </source>
</evidence>
<feature type="active site" description="For OMPdecase activity" evidence="8">
    <location>
        <position position="61"/>
    </location>
</feature>
<dbReference type="InterPro" id="IPR018089">
    <property type="entry name" value="OMPdecase_AS"/>
</dbReference>
<accession>A0A1K1LDY6</accession>
<dbReference type="EMBL" id="LT630450">
    <property type="protein sequence ID" value="SFV72920.1"/>
    <property type="molecule type" value="Genomic_DNA"/>
</dbReference>
<dbReference type="AlphaFoldDB" id="A0A1K1LDY6"/>
<comment type="function">
    <text evidence="1 7">Catalyzes the decarboxylation of orotidine 5'-monophosphate (OMP) to uridine 5'-monophosphate (UMP).</text>
</comment>
<dbReference type="HAMAP" id="MF_01200_B">
    <property type="entry name" value="OMPdecase_type1_B"/>
    <property type="match status" value="1"/>
</dbReference>
<evidence type="ECO:0000256" key="10">
    <source>
        <dbReference type="RuleBase" id="RU000512"/>
    </source>
</evidence>
<dbReference type="SUPFAM" id="SSF51366">
    <property type="entry name" value="Ribulose-phoshate binding barrel"/>
    <property type="match status" value="1"/>
</dbReference>
<evidence type="ECO:0000256" key="7">
    <source>
        <dbReference type="HAMAP-Rule" id="MF_01200"/>
    </source>
</evidence>
<dbReference type="SMART" id="SM00934">
    <property type="entry name" value="OMPdecase"/>
    <property type="match status" value="1"/>
</dbReference>
<dbReference type="EC" id="4.1.1.23" evidence="7"/>
<gene>
    <name evidence="7" type="primary">pyrF</name>
    <name evidence="12" type="ORF">DESPIGER_1057</name>
</gene>
<comment type="catalytic activity">
    <reaction evidence="6 7 10">
        <text>orotidine 5'-phosphate + H(+) = UMP + CO2</text>
        <dbReference type="Rhea" id="RHEA:11596"/>
        <dbReference type="ChEBI" id="CHEBI:15378"/>
        <dbReference type="ChEBI" id="CHEBI:16526"/>
        <dbReference type="ChEBI" id="CHEBI:57538"/>
        <dbReference type="ChEBI" id="CHEBI:57865"/>
        <dbReference type="EC" id="4.1.1.23"/>
    </reaction>
</comment>
<dbReference type="GO" id="GO:0005829">
    <property type="term" value="C:cytosol"/>
    <property type="evidence" value="ECO:0007669"/>
    <property type="project" value="TreeGrafter"/>
</dbReference>
<feature type="binding site" evidence="7 9">
    <location>
        <position position="207"/>
    </location>
    <ligand>
        <name>substrate</name>
    </ligand>
</feature>
<feature type="binding site" evidence="7">
    <location>
        <begin position="59"/>
        <end position="68"/>
    </location>
    <ligand>
        <name>substrate</name>
    </ligand>
</feature>
<feature type="active site" description="For OMPdecase activity" evidence="8">
    <location>
        <position position="64"/>
    </location>
</feature>
<keyword evidence="5 7" id="KW-0456">Lyase</keyword>
<dbReference type="InterPro" id="IPR047596">
    <property type="entry name" value="OMPdecase_bac"/>
</dbReference>
<name>A0A1K1LDY6_9BACT</name>
<dbReference type="KEGG" id="dpg:DESPIGER_1057"/>
<dbReference type="PANTHER" id="PTHR32119">
    <property type="entry name" value="OROTIDINE 5'-PHOSPHATE DECARBOXYLASE"/>
    <property type="match status" value="1"/>
</dbReference>